<feature type="compositionally biased region" description="Acidic residues" evidence="5">
    <location>
        <begin position="1338"/>
        <end position="1348"/>
    </location>
</feature>
<evidence type="ECO:0000256" key="2">
    <source>
        <dbReference type="ARBA" id="ARBA00022723"/>
    </source>
</evidence>
<evidence type="ECO:0000256" key="1">
    <source>
        <dbReference type="ARBA" id="ARBA00022670"/>
    </source>
</evidence>
<feature type="domain" description="Integrase catalytic" evidence="6">
    <location>
        <begin position="618"/>
        <end position="726"/>
    </location>
</feature>
<dbReference type="InterPro" id="IPR025724">
    <property type="entry name" value="GAG-pre-integrase_dom"/>
</dbReference>
<dbReference type="SUPFAM" id="SSF53098">
    <property type="entry name" value="Ribonuclease H-like"/>
    <property type="match status" value="1"/>
</dbReference>
<dbReference type="PANTHER" id="PTHR42648">
    <property type="entry name" value="TRANSPOSASE, PUTATIVE-RELATED"/>
    <property type="match status" value="1"/>
</dbReference>
<organism evidence="7">
    <name type="scientific">Tanacetum cinerariifolium</name>
    <name type="common">Dalmatian daisy</name>
    <name type="synonym">Chrysanthemum cinerariifolium</name>
    <dbReference type="NCBI Taxonomy" id="118510"/>
    <lineage>
        <taxon>Eukaryota</taxon>
        <taxon>Viridiplantae</taxon>
        <taxon>Streptophyta</taxon>
        <taxon>Embryophyta</taxon>
        <taxon>Tracheophyta</taxon>
        <taxon>Spermatophyta</taxon>
        <taxon>Magnoliopsida</taxon>
        <taxon>eudicotyledons</taxon>
        <taxon>Gunneridae</taxon>
        <taxon>Pentapetalae</taxon>
        <taxon>asterids</taxon>
        <taxon>campanulids</taxon>
        <taxon>Asterales</taxon>
        <taxon>Asteraceae</taxon>
        <taxon>Asteroideae</taxon>
        <taxon>Anthemideae</taxon>
        <taxon>Anthemidinae</taxon>
        <taxon>Tanacetum</taxon>
    </lineage>
</organism>
<accession>A0A6L2NIH8</accession>
<protein>
    <recommendedName>
        <fullName evidence="6">Integrase catalytic domain-containing protein</fullName>
    </recommendedName>
</protein>
<dbReference type="Gene3D" id="3.30.420.10">
    <property type="entry name" value="Ribonuclease H-like superfamily/Ribonuclease H"/>
    <property type="match status" value="1"/>
</dbReference>
<evidence type="ECO:0000313" key="7">
    <source>
        <dbReference type="EMBL" id="GEU86048.1"/>
    </source>
</evidence>
<keyword evidence="3" id="KW-0378">Hydrolase</keyword>
<evidence type="ECO:0000259" key="6">
    <source>
        <dbReference type="PROSITE" id="PS50994"/>
    </source>
</evidence>
<sequence>MRSAAAAESSISQPVAPTTAEQRLARKNELKARGTLLMALLDKHQLKFNSHKDAKTLMEAIEKRFGLDQIHDRLQKLVSQLEIHGVSLYQEDVNLNQSTSPQFDNEDLKQIDVDDLEEMDLRWQMAMLTMRARRKGHFARECRSSKDQRRHGTAEPQRRTVPVEILTSNALVSQCDGTGSYDWSYQTEEEPVNFALIAFSSSSSSDNEVPSCSKACSKAYTQLHNQYDKLTDDFYKSQFDVISYQTGTFMPPKPDLVFNTDPIPVETDHLAFNVQLNPNKPAQDLSHTSRPSAPIIEDWPIETTSQGATPVPTSPKSNSSDKRKNRKACFVCKSVDHLIKDYDFHAKKMAKPAQRNYANRGYHKPVSAILPYIHVPRPRHAQQVVTKSKSPIRQQLTRNPSSKTSNSPPRVNVVQVLVLALQDKGVIDSGGSRHMTRNMSYLFDFEELNGGYVSFGGNPKGGKITGKGKIKTCKLDFDNVYFVKELKFNLFSVSQLCEKKNSVLFTNTECLVLSSDFKLPDESQVLLRVPRENNMYNVNLKNIVPSGDLTCLFAKATLDESNLWHRRLAHVNFKTLNKLVKANLVRGLPTKVFENNSCVTCKKGKQHRASYKTKPVSSVDQPLFRLHMDLFGPTFVKSLNKKSYCLVIIDDYSRFTWVFFLASKDKTCPILKTSITGLENQLSLTVKVIRIDNGTEFKNSNLNQFYGIKGIKREFNVPRTPQQNGAEAVNTACYVQNRVLVTKPHNKTLYELLHGRSLSIGFMKPFGCPVIILNTLEHLGTGPTWLFDIDSLSRTMNYHPVTAGNQTNSGAEMPESKVILSPSSSAQSKDQDDKIMKEAKGKRLEDIIYSDDEDIVGAEADFNNLESSIPVNPILTTRIHKDHPVSQIIGDLSSTTQTRSLLASFHKRNPRGNKARLVAQGHTQEEGIDYEEVFALVARIKAIRLFLAYASFIGFMVYQMDIKSALLYGTIEEELYVCKPLWFEDPAHLDKVYKVVKALYGLHQAPRACQDKYVAEILRMFGLTKGKSASTLIDKEKPLLKDPNGEDVDVHIYRLMIGSLMYLTSSRPDIMFAVCTCACFQVTPKALHLHAVKRIFRYLKGKPHLGLWYLKDSPFDLVAYSDSDYAGASLDRKYTTGGCQFLGCRLISWLLFMEYGHSKRCHIYLTCWFLHHRINEGVDCLPSEDIFTGLARMGYEKPSTNLTFYKAFFSSQLKFLIHTILQSMSAKRTSWNEFRSAMASPVICLSTGRKFNFSKYIFDSLVRNVDSSSKFYMYPRFIQLIIQNQLGDLLTHTTTYISPALTQKVFANMRRVGKGFSGVKMPLFEGMLVVGEIREHGDEEEQDNDDNDAQGADADVSGDDGADFPMSLLQEALDACAALTRRIEHLEHDKVDQNLEITKLKTRVKKLERANKFKTLKLKRLRKVGTSQRIESSDDTIIEDVINQGRMIYELDRDEGVALMGEKEEEKQAEEVKVITGDAQVEGRQAEIQVEIYQIDIDRDTEAQARRNMIMHLKNTAGFKLDYFKGKSYDDIHPIFKAKFNTNMDFLLKSKEQIEEEENRALESINKTPAQKAAKRRRLNQEDKDMEEIKQHLEIVPDEDDDVYTEATSLAKKVPVVDYQIIHLNNKPHYKIIRADGTHQLYVSFITLLKNFDREDLESFWSLVEERFSTSKPNNFFDDYLLTTLRAMFGKPDG</sequence>
<feature type="coiled-coil region" evidence="4">
    <location>
        <begin position="1369"/>
        <end position="1424"/>
    </location>
</feature>
<dbReference type="PANTHER" id="PTHR42648:SF32">
    <property type="entry name" value="RIBONUCLEASE H-LIKE DOMAIN, GAG-PRE-INTEGRASE DOMAIN PROTEIN-RELATED"/>
    <property type="match status" value="1"/>
</dbReference>
<gene>
    <name evidence="7" type="ORF">Tci_058026</name>
</gene>
<feature type="region of interest" description="Disordered" evidence="5">
    <location>
        <begin position="1336"/>
        <end position="1357"/>
    </location>
</feature>
<feature type="compositionally biased region" description="Polar residues" evidence="5">
    <location>
        <begin position="9"/>
        <end position="20"/>
    </location>
</feature>
<comment type="caution">
    <text evidence="7">The sequence shown here is derived from an EMBL/GenBank/DDBJ whole genome shotgun (WGS) entry which is preliminary data.</text>
</comment>
<keyword evidence="4" id="KW-0175">Coiled coil</keyword>
<proteinExistence type="predicted"/>
<dbReference type="GO" id="GO:0006508">
    <property type="term" value="P:proteolysis"/>
    <property type="evidence" value="ECO:0007669"/>
    <property type="project" value="UniProtKB-KW"/>
</dbReference>
<evidence type="ECO:0000256" key="5">
    <source>
        <dbReference type="SAM" id="MobiDB-lite"/>
    </source>
</evidence>
<dbReference type="Pfam" id="PF00665">
    <property type="entry name" value="rve"/>
    <property type="match status" value="1"/>
</dbReference>
<dbReference type="Pfam" id="PF07727">
    <property type="entry name" value="RVT_2"/>
    <property type="match status" value="1"/>
</dbReference>
<dbReference type="InterPro" id="IPR054722">
    <property type="entry name" value="PolX-like_BBD"/>
</dbReference>
<dbReference type="GO" id="GO:0015074">
    <property type="term" value="P:DNA integration"/>
    <property type="evidence" value="ECO:0007669"/>
    <property type="project" value="InterPro"/>
</dbReference>
<feature type="region of interest" description="Disordered" evidence="5">
    <location>
        <begin position="1563"/>
        <end position="1583"/>
    </location>
</feature>
<dbReference type="InterPro" id="IPR012337">
    <property type="entry name" value="RNaseH-like_sf"/>
</dbReference>
<keyword evidence="1" id="KW-0645">Protease</keyword>
<dbReference type="GO" id="GO:0003676">
    <property type="term" value="F:nucleic acid binding"/>
    <property type="evidence" value="ECO:0007669"/>
    <property type="project" value="InterPro"/>
</dbReference>
<dbReference type="EMBL" id="BKCJ010009239">
    <property type="protein sequence ID" value="GEU86048.1"/>
    <property type="molecule type" value="Genomic_DNA"/>
</dbReference>
<reference evidence="7" key="1">
    <citation type="journal article" date="2019" name="Sci. Rep.">
        <title>Draft genome of Tanacetum cinerariifolium, the natural source of mosquito coil.</title>
        <authorList>
            <person name="Yamashiro T."/>
            <person name="Shiraishi A."/>
            <person name="Satake H."/>
            <person name="Nakayama K."/>
        </authorList>
    </citation>
    <scope>NUCLEOTIDE SEQUENCE</scope>
</reference>
<evidence type="ECO:0000256" key="3">
    <source>
        <dbReference type="ARBA" id="ARBA00022801"/>
    </source>
</evidence>
<dbReference type="GO" id="GO:0008233">
    <property type="term" value="F:peptidase activity"/>
    <property type="evidence" value="ECO:0007669"/>
    <property type="project" value="UniProtKB-KW"/>
</dbReference>
<feature type="region of interest" description="Disordered" evidence="5">
    <location>
        <begin position="1"/>
        <end position="20"/>
    </location>
</feature>
<dbReference type="PROSITE" id="PS50994">
    <property type="entry name" value="INTEGRASE"/>
    <property type="match status" value="1"/>
</dbReference>
<feature type="region of interest" description="Disordered" evidence="5">
    <location>
        <begin position="302"/>
        <end position="325"/>
    </location>
</feature>
<name>A0A6L2NIH8_TANCI</name>
<evidence type="ECO:0000256" key="4">
    <source>
        <dbReference type="SAM" id="Coils"/>
    </source>
</evidence>
<dbReference type="GO" id="GO:0046872">
    <property type="term" value="F:metal ion binding"/>
    <property type="evidence" value="ECO:0007669"/>
    <property type="project" value="UniProtKB-KW"/>
</dbReference>
<feature type="region of interest" description="Disordered" evidence="5">
    <location>
        <begin position="384"/>
        <end position="408"/>
    </location>
</feature>
<feature type="region of interest" description="Disordered" evidence="5">
    <location>
        <begin position="139"/>
        <end position="158"/>
    </location>
</feature>
<keyword evidence="2" id="KW-0479">Metal-binding</keyword>
<dbReference type="InterPro" id="IPR013103">
    <property type="entry name" value="RVT_2"/>
</dbReference>
<dbReference type="InterPro" id="IPR001584">
    <property type="entry name" value="Integrase_cat-core"/>
</dbReference>
<dbReference type="InterPro" id="IPR039537">
    <property type="entry name" value="Retrotran_Ty1/copia-like"/>
</dbReference>
<dbReference type="Pfam" id="PF13976">
    <property type="entry name" value="gag_pre-integrs"/>
    <property type="match status" value="1"/>
</dbReference>
<dbReference type="Pfam" id="PF22936">
    <property type="entry name" value="Pol_BBD"/>
    <property type="match status" value="1"/>
</dbReference>
<dbReference type="InterPro" id="IPR036397">
    <property type="entry name" value="RNaseH_sf"/>
</dbReference>